<evidence type="ECO:0000313" key="2">
    <source>
        <dbReference type="EMBL" id="KAK1928120.1"/>
    </source>
</evidence>
<proteinExistence type="predicted"/>
<dbReference type="Proteomes" id="UP001259832">
    <property type="component" value="Unassembled WGS sequence"/>
</dbReference>
<feature type="region of interest" description="Disordered" evidence="1">
    <location>
        <begin position="1"/>
        <end position="21"/>
    </location>
</feature>
<protein>
    <submittedName>
        <fullName evidence="2">Uncharacterized protein</fullName>
    </submittedName>
</protein>
<evidence type="ECO:0000313" key="3">
    <source>
        <dbReference type="Proteomes" id="UP001259832"/>
    </source>
</evidence>
<organism evidence="2 3">
    <name type="scientific">Phytophthora citrophthora</name>
    <dbReference type="NCBI Taxonomy" id="4793"/>
    <lineage>
        <taxon>Eukaryota</taxon>
        <taxon>Sar</taxon>
        <taxon>Stramenopiles</taxon>
        <taxon>Oomycota</taxon>
        <taxon>Peronosporomycetes</taxon>
        <taxon>Peronosporales</taxon>
        <taxon>Peronosporaceae</taxon>
        <taxon>Phytophthora</taxon>
    </lineage>
</organism>
<dbReference type="AlphaFoldDB" id="A0AAD9FY06"/>
<gene>
    <name evidence="2" type="ORF">P3T76_016419</name>
</gene>
<name>A0AAD9FY06_9STRA</name>
<dbReference type="EMBL" id="JASMQC010000128">
    <property type="protein sequence ID" value="KAK1928120.1"/>
    <property type="molecule type" value="Genomic_DNA"/>
</dbReference>
<accession>A0AAD9FY06</accession>
<sequence length="155" mass="17364">MCPRHTQHRYTAPLHSTTTQHHYTARRCVQARSHDEYGAVHVSIFVRVGESDSTAAEVPMRQLCVGSMRDVGCGARTAGKKAAKKSKAEEQKSRRVGGGRRAEEQKSRRAEEQVGAEEQKSRRAEEQKSRRAEEQKSRWEQKEASRPGIVPGSPA</sequence>
<feature type="region of interest" description="Disordered" evidence="1">
    <location>
        <begin position="69"/>
        <end position="155"/>
    </location>
</feature>
<keyword evidence="3" id="KW-1185">Reference proteome</keyword>
<evidence type="ECO:0000256" key="1">
    <source>
        <dbReference type="SAM" id="MobiDB-lite"/>
    </source>
</evidence>
<feature type="compositionally biased region" description="Basic and acidic residues" evidence="1">
    <location>
        <begin position="100"/>
        <end position="145"/>
    </location>
</feature>
<comment type="caution">
    <text evidence="2">The sequence shown here is derived from an EMBL/GenBank/DDBJ whole genome shotgun (WGS) entry which is preliminary data.</text>
</comment>
<reference evidence="2" key="1">
    <citation type="submission" date="2023-08" db="EMBL/GenBank/DDBJ databases">
        <title>Reference Genome Resource for the Citrus Pathogen Phytophthora citrophthora.</title>
        <authorList>
            <person name="Moller H."/>
            <person name="Coetzee B."/>
            <person name="Rose L.J."/>
            <person name="Van Niekerk J.M."/>
        </authorList>
    </citation>
    <scope>NUCLEOTIDE SEQUENCE</scope>
    <source>
        <strain evidence="2">STE-U-9442</strain>
    </source>
</reference>